<comment type="function">
    <text evidence="6">Ligates lysine onto the cytidine present at position 34 of the AUA codon-specific tRNA(Ile) that contains the anticodon CAU, in an ATP-dependent manner. Cytidine is converted to lysidine, thus changing the amino acid specificity of the tRNA from methionine to isoleucine.</text>
</comment>
<keyword evidence="7" id="KW-0175">Coiled coil</keyword>
<gene>
    <name evidence="6" type="primary">tilS</name>
    <name evidence="9" type="ORF">SAMN04488094_11256</name>
</gene>
<evidence type="ECO:0000259" key="8">
    <source>
        <dbReference type="Pfam" id="PF01171"/>
    </source>
</evidence>
<comment type="domain">
    <text evidence="6">The N-terminal region contains the highly conserved SGGXDS motif, predicted to be a P-loop motif involved in ATP binding.</text>
</comment>
<comment type="subcellular location">
    <subcellularLocation>
        <location evidence="6">Cytoplasm</location>
    </subcellularLocation>
</comment>
<feature type="coiled-coil region" evidence="7">
    <location>
        <begin position="203"/>
        <end position="230"/>
    </location>
</feature>
<evidence type="ECO:0000256" key="2">
    <source>
        <dbReference type="ARBA" id="ARBA00022694"/>
    </source>
</evidence>
<keyword evidence="3 6" id="KW-0547">Nucleotide-binding</keyword>
<keyword evidence="2 6" id="KW-0819">tRNA processing</keyword>
<organism evidence="9 10">
    <name type="scientific">Tropicimonas isoalkanivorans</name>
    <dbReference type="NCBI Taxonomy" id="441112"/>
    <lineage>
        <taxon>Bacteria</taxon>
        <taxon>Pseudomonadati</taxon>
        <taxon>Pseudomonadota</taxon>
        <taxon>Alphaproteobacteria</taxon>
        <taxon>Rhodobacterales</taxon>
        <taxon>Roseobacteraceae</taxon>
        <taxon>Tropicimonas</taxon>
    </lineage>
</organism>
<feature type="binding site" evidence="6">
    <location>
        <begin position="18"/>
        <end position="23"/>
    </location>
    <ligand>
        <name>ATP</name>
        <dbReference type="ChEBI" id="CHEBI:30616"/>
    </ligand>
</feature>
<sequence length="402" mass="43300">MARLLPSPPPARIGVAVSGGGDSAALMHLASAWATRAGVALEVATIDHGLRAEAAAEAALVASGAETLGLPHETLHWRGWDGRGNLQDQARRARYGLLTAWAQRRGLRAVLLGHTRNDNAECVLLGLSRGAGLDGLSGMRPAFRRSGVLLVRPLLSVPREALRDWLLARHLHWIDDPSNEDNRFARVRAREALDRLSALGITAEALARSAENLRRTREGLQEILRAEARAHCSTEAGDVIVAPGALEAMPEEIARRLLNAALRWVACADYPPRAQNVALLMGDGEARHAGMTLHGCLVRETPDGLRISREPEAARRAPTAGPEDLWDGRWQVAGPFQPDMVVRDLGEAGLSQAADWRASGLPRATCLASPAVWQGETLRAAPLLEPNGDFVARVVPDFFEGL</sequence>
<keyword evidence="4 6" id="KW-0067">ATP-binding</keyword>
<evidence type="ECO:0000313" key="9">
    <source>
        <dbReference type="EMBL" id="SFC96551.1"/>
    </source>
</evidence>
<keyword evidence="6" id="KW-0963">Cytoplasm</keyword>
<dbReference type="PANTHER" id="PTHR43033">
    <property type="entry name" value="TRNA(ILE)-LYSIDINE SYNTHASE-RELATED"/>
    <property type="match status" value="1"/>
</dbReference>
<dbReference type="InterPro" id="IPR012094">
    <property type="entry name" value="tRNA_Ile_lys_synt"/>
</dbReference>
<evidence type="ECO:0000256" key="6">
    <source>
        <dbReference type="HAMAP-Rule" id="MF_01161"/>
    </source>
</evidence>
<dbReference type="InterPro" id="IPR014729">
    <property type="entry name" value="Rossmann-like_a/b/a_fold"/>
</dbReference>
<dbReference type="NCBIfam" id="TIGR02432">
    <property type="entry name" value="lysidine_TilS_N"/>
    <property type="match status" value="1"/>
</dbReference>
<comment type="similarity">
    <text evidence="6">Belongs to the tRNA(Ile)-lysidine synthase family.</text>
</comment>
<feature type="domain" description="tRNA(Ile)-lysidine/2-thiocytidine synthase N-terminal" evidence="8">
    <location>
        <begin position="13"/>
        <end position="191"/>
    </location>
</feature>
<evidence type="ECO:0000256" key="3">
    <source>
        <dbReference type="ARBA" id="ARBA00022741"/>
    </source>
</evidence>
<evidence type="ECO:0000256" key="5">
    <source>
        <dbReference type="ARBA" id="ARBA00048539"/>
    </source>
</evidence>
<dbReference type="GO" id="GO:0005737">
    <property type="term" value="C:cytoplasm"/>
    <property type="evidence" value="ECO:0007669"/>
    <property type="project" value="UniProtKB-SubCell"/>
</dbReference>
<dbReference type="Proteomes" id="UP000198728">
    <property type="component" value="Unassembled WGS sequence"/>
</dbReference>
<dbReference type="EMBL" id="FOLG01000012">
    <property type="protein sequence ID" value="SFC96551.1"/>
    <property type="molecule type" value="Genomic_DNA"/>
</dbReference>
<reference evidence="9 10" key="1">
    <citation type="submission" date="2016-10" db="EMBL/GenBank/DDBJ databases">
        <authorList>
            <person name="de Groot N.N."/>
        </authorList>
    </citation>
    <scope>NUCLEOTIDE SEQUENCE [LARGE SCALE GENOMIC DNA]</scope>
    <source>
        <strain evidence="9 10">DSM 19548</strain>
    </source>
</reference>
<comment type="catalytic activity">
    <reaction evidence="5 6">
        <text>cytidine(34) in tRNA(Ile2) + L-lysine + ATP = lysidine(34) in tRNA(Ile2) + AMP + diphosphate + H(+)</text>
        <dbReference type="Rhea" id="RHEA:43744"/>
        <dbReference type="Rhea" id="RHEA-COMP:10625"/>
        <dbReference type="Rhea" id="RHEA-COMP:10670"/>
        <dbReference type="ChEBI" id="CHEBI:15378"/>
        <dbReference type="ChEBI" id="CHEBI:30616"/>
        <dbReference type="ChEBI" id="CHEBI:32551"/>
        <dbReference type="ChEBI" id="CHEBI:33019"/>
        <dbReference type="ChEBI" id="CHEBI:82748"/>
        <dbReference type="ChEBI" id="CHEBI:83665"/>
        <dbReference type="ChEBI" id="CHEBI:456215"/>
        <dbReference type="EC" id="6.3.4.19"/>
    </reaction>
</comment>
<keyword evidence="10" id="KW-1185">Reference proteome</keyword>
<dbReference type="Pfam" id="PF01171">
    <property type="entry name" value="ATP_bind_3"/>
    <property type="match status" value="1"/>
</dbReference>
<dbReference type="AlphaFoldDB" id="A0A1I1NFV1"/>
<evidence type="ECO:0000256" key="4">
    <source>
        <dbReference type="ARBA" id="ARBA00022840"/>
    </source>
</evidence>
<dbReference type="SUPFAM" id="SSF52402">
    <property type="entry name" value="Adenine nucleotide alpha hydrolases-like"/>
    <property type="match status" value="1"/>
</dbReference>
<keyword evidence="1 6" id="KW-0436">Ligase</keyword>
<dbReference type="Gene3D" id="3.40.50.620">
    <property type="entry name" value="HUPs"/>
    <property type="match status" value="1"/>
</dbReference>
<accession>A0A1I1NFV1</accession>
<dbReference type="EC" id="6.3.4.19" evidence="6"/>
<dbReference type="GO" id="GO:0006400">
    <property type="term" value="P:tRNA modification"/>
    <property type="evidence" value="ECO:0007669"/>
    <property type="project" value="UniProtKB-UniRule"/>
</dbReference>
<dbReference type="InterPro" id="IPR012795">
    <property type="entry name" value="tRNA_Ile_lys_synt_N"/>
</dbReference>
<protein>
    <recommendedName>
        <fullName evidence="6">tRNA(Ile)-lysidine synthase</fullName>
        <ecNumber evidence="6">6.3.4.19</ecNumber>
    </recommendedName>
    <alternativeName>
        <fullName evidence="6">tRNA(Ile)-2-lysyl-cytidine synthase</fullName>
    </alternativeName>
    <alternativeName>
        <fullName evidence="6">tRNA(Ile)-lysidine synthetase</fullName>
    </alternativeName>
</protein>
<evidence type="ECO:0000313" key="10">
    <source>
        <dbReference type="Proteomes" id="UP000198728"/>
    </source>
</evidence>
<name>A0A1I1NFV1_9RHOB</name>
<evidence type="ECO:0000256" key="7">
    <source>
        <dbReference type="SAM" id="Coils"/>
    </source>
</evidence>
<evidence type="ECO:0000256" key="1">
    <source>
        <dbReference type="ARBA" id="ARBA00022598"/>
    </source>
</evidence>
<dbReference type="STRING" id="441112.SAMN04488094_11256"/>
<dbReference type="PANTHER" id="PTHR43033:SF1">
    <property type="entry name" value="TRNA(ILE)-LYSIDINE SYNTHASE-RELATED"/>
    <property type="match status" value="1"/>
</dbReference>
<dbReference type="InterPro" id="IPR011063">
    <property type="entry name" value="TilS/TtcA_N"/>
</dbReference>
<dbReference type="GO" id="GO:0005524">
    <property type="term" value="F:ATP binding"/>
    <property type="evidence" value="ECO:0007669"/>
    <property type="project" value="UniProtKB-UniRule"/>
</dbReference>
<dbReference type="GO" id="GO:0032267">
    <property type="term" value="F:tRNA(Ile)-lysidine synthase activity"/>
    <property type="evidence" value="ECO:0007669"/>
    <property type="project" value="UniProtKB-EC"/>
</dbReference>
<dbReference type="HAMAP" id="MF_01161">
    <property type="entry name" value="tRNA_Ile_lys_synt"/>
    <property type="match status" value="1"/>
</dbReference>
<proteinExistence type="inferred from homology"/>
<dbReference type="CDD" id="cd01992">
    <property type="entry name" value="TilS_N"/>
    <property type="match status" value="1"/>
</dbReference>